<dbReference type="EMBL" id="CABITT030000008">
    <property type="protein sequence ID" value="VVB16912.1"/>
    <property type="molecule type" value="Genomic_DNA"/>
</dbReference>
<gene>
    <name evidence="1" type="ORF">ANE_LOCUS27356</name>
</gene>
<reference evidence="1" key="1">
    <citation type="submission" date="2019-07" db="EMBL/GenBank/DDBJ databases">
        <authorList>
            <person name="Dittberner H."/>
        </authorList>
    </citation>
    <scope>NUCLEOTIDE SEQUENCE [LARGE SCALE GENOMIC DNA]</scope>
</reference>
<proteinExistence type="predicted"/>
<name>A0A565CTK1_9BRAS</name>
<accession>A0A565CTK1</accession>
<dbReference type="Proteomes" id="UP000489600">
    <property type="component" value="Unassembled WGS sequence"/>
</dbReference>
<organism evidence="1 2">
    <name type="scientific">Arabis nemorensis</name>
    <dbReference type="NCBI Taxonomy" id="586526"/>
    <lineage>
        <taxon>Eukaryota</taxon>
        <taxon>Viridiplantae</taxon>
        <taxon>Streptophyta</taxon>
        <taxon>Embryophyta</taxon>
        <taxon>Tracheophyta</taxon>
        <taxon>Spermatophyta</taxon>
        <taxon>Magnoliopsida</taxon>
        <taxon>eudicotyledons</taxon>
        <taxon>Gunneridae</taxon>
        <taxon>Pentapetalae</taxon>
        <taxon>rosids</taxon>
        <taxon>malvids</taxon>
        <taxon>Brassicales</taxon>
        <taxon>Brassicaceae</taxon>
        <taxon>Arabideae</taxon>
        <taxon>Arabis</taxon>
    </lineage>
</organism>
<comment type="caution">
    <text evidence="1">The sequence shown here is derived from an EMBL/GenBank/DDBJ whole genome shotgun (WGS) entry which is preliminary data.</text>
</comment>
<evidence type="ECO:0000313" key="1">
    <source>
        <dbReference type="EMBL" id="VVB16912.1"/>
    </source>
</evidence>
<dbReference type="AlphaFoldDB" id="A0A565CTK1"/>
<protein>
    <submittedName>
        <fullName evidence="1">Uncharacterized protein</fullName>
    </submittedName>
</protein>
<keyword evidence="2" id="KW-1185">Reference proteome</keyword>
<sequence>MVLAEMVFYRACLAFLMVGLQARYRISLVEKLCISLGFAGSGRLSHGLVQRRYSIGALRIALCFFCFVDSGSLHTLV</sequence>
<evidence type="ECO:0000313" key="2">
    <source>
        <dbReference type="Proteomes" id="UP000489600"/>
    </source>
</evidence>